<feature type="chain" id="PRO_5046870904" evidence="1">
    <location>
        <begin position="28"/>
        <end position="512"/>
    </location>
</feature>
<dbReference type="RefSeq" id="WP_378168393.1">
    <property type="nucleotide sequence ID" value="NZ_JBHSBU010000002.1"/>
</dbReference>
<reference evidence="3" key="1">
    <citation type="journal article" date="2019" name="Int. J. Syst. Evol. Microbiol.">
        <title>The Global Catalogue of Microorganisms (GCM) 10K type strain sequencing project: providing services to taxonomists for standard genome sequencing and annotation.</title>
        <authorList>
            <consortium name="The Broad Institute Genomics Platform"/>
            <consortium name="The Broad Institute Genome Sequencing Center for Infectious Disease"/>
            <person name="Wu L."/>
            <person name="Ma J."/>
        </authorList>
    </citation>
    <scope>NUCLEOTIDE SEQUENCE [LARGE SCALE GENOMIC DNA]</scope>
    <source>
        <strain evidence="3">LMG 29894</strain>
    </source>
</reference>
<accession>A0ABV8MVN7</accession>
<keyword evidence="1" id="KW-0732">Signal</keyword>
<comment type="caution">
    <text evidence="2">The sequence shown here is derived from an EMBL/GenBank/DDBJ whole genome shotgun (WGS) entry which is preliminary data.</text>
</comment>
<gene>
    <name evidence="2" type="ORF">ACFOW7_21045</name>
</gene>
<dbReference type="EMBL" id="JBHSBU010000002">
    <property type="protein sequence ID" value="MFC4161829.1"/>
    <property type="molecule type" value="Genomic_DNA"/>
</dbReference>
<proteinExistence type="predicted"/>
<dbReference type="Proteomes" id="UP001595791">
    <property type="component" value="Unassembled WGS sequence"/>
</dbReference>
<protein>
    <submittedName>
        <fullName evidence="2">Uncharacterized protein</fullName>
    </submittedName>
</protein>
<feature type="signal peptide" evidence="1">
    <location>
        <begin position="1"/>
        <end position="27"/>
    </location>
</feature>
<sequence length="512" mass="54110">MMKKKILPSAVAMTFVAGLVASVPAHAVRMSENGAGQVLLGTQYVLTNIAGGENYTNNSIRVLNPNTTNAVKAKLVLRSKKYSLECFDTVLYLSPGDVAVVNLSVNSTAADGAVGKLRVTSQDDSILSRRLTDGTLVFASQMDATGKFIAPFAKVVDENTLASFKAANVAATEDTCLQGHIEVVGAYAAQDLVSVSAGAPVQVIQGMSKHNLARIFDTSKSQLNALNANTTRITNNSTGFADRETRVDDYSRRVQLSGVVEISKADDRLLTPLIALREGINPNTTSLSTPVISNPVFDVTVGSETFLGSTFDDALTTNPSAINGDNINDIEAALATSSLRGFYENVAGQRSVLAALTFPTKYRHILGAAPFTGKWGEPFYNDASGSIAYGATLFDEQERSGVAGVGEVCVVSPCPIVTPTGQFLNHEVNFPVVISSADGTGFNPANGWYNMVLTGVGGLPRYSNPLGGAAFTAPAYAGIPTIGYTHYYQIVGGRISRSVVEPLVRNNNVDMN</sequence>
<keyword evidence="3" id="KW-1185">Reference proteome</keyword>
<evidence type="ECO:0000313" key="3">
    <source>
        <dbReference type="Proteomes" id="UP001595791"/>
    </source>
</evidence>
<organism evidence="2 3">
    <name type="scientific">Chitinimonas lacunae</name>
    <dbReference type="NCBI Taxonomy" id="1963018"/>
    <lineage>
        <taxon>Bacteria</taxon>
        <taxon>Pseudomonadati</taxon>
        <taxon>Pseudomonadota</taxon>
        <taxon>Betaproteobacteria</taxon>
        <taxon>Neisseriales</taxon>
        <taxon>Chitinibacteraceae</taxon>
        <taxon>Chitinimonas</taxon>
    </lineage>
</organism>
<evidence type="ECO:0000256" key="1">
    <source>
        <dbReference type="SAM" id="SignalP"/>
    </source>
</evidence>
<name>A0ABV8MVN7_9NEIS</name>
<evidence type="ECO:0000313" key="2">
    <source>
        <dbReference type="EMBL" id="MFC4161829.1"/>
    </source>
</evidence>